<name>A0ABV7F2Q2_9BURK</name>
<accession>A0ABV7F2Q2</accession>
<gene>
    <name evidence="1" type="ORF">ACFOFO_07340</name>
</gene>
<comment type="caution">
    <text evidence="1">The sequence shown here is derived from an EMBL/GenBank/DDBJ whole genome shotgun (WGS) entry which is preliminary data.</text>
</comment>
<proteinExistence type="predicted"/>
<reference evidence="2" key="1">
    <citation type="journal article" date="2019" name="Int. J. Syst. Evol. Microbiol.">
        <title>The Global Catalogue of Microorganisms (GCM) 10K type strain sequencing project: providing services to taxonomists for standard genome sequencing and annotation.</title>
        <authorList>
            <consortium name="The Broad Institute Genomics Platform"/>
            <consortium name="The Broad Institute Genome Sequencing Center for Infectious Disease"/>
            <person name="Wu L."/>
            <person name="Ma J."/>
        </authorList>
    </citation>
    <scope>NUCLEOTIDE SEQUENCE [LARGE SCALE GENOMIC DNA]</scope>
    <source>
        <strain evidence="2">KCTC 42986</strain>
    </source>
</reference>
<evidence type="ECO:0000313" key="2">
    <source>
        <dbReference type="Proteomes" id="UP001595530"/>
    </source>
</evidence>
<protein>
    <submittedName>
        <fullName evidence="1">Uncharacterized protein</fullName>
    </submittedName>
</protein>
<sequence length="43" mass="4865">MRSGTAHQRTKQALQVPELEGLLKLDDGGIHIQNLHGLRKFRT</sequence>
<keyword evidence="2" id="KW-1185">Reference proteome</keyword>
<organism evidence="1 2">
    <name type="scientific">Undibacterium arcticum</name>
    <dbReference type="NCBI Taxonomy" id="1762892"/>
    <lineage>
        <taxon>Bacteria</taxon>
        <taxon>Pseudomonadati</taxon>
        <taxon>Pseudomonadota</taxon>
        <taxon>Betaproteobacteria</taxon>
        <taxon>Burkholderiales</taxon>
        <taxon>Oxalobacteraceae</taxon>
        <taxon>Undibacterium</taxon>
    </lineage>
</organism>
<dbReference type="Proteomes" id="UP001595530">
    <property type="component" value="Unassembled WGS sequence"/>
</dbReference>
<dbReference type="RefSeq" id="WP_390322705.1">
    <property type="nucleotide sequence ID" value="NZ_JBHRTP010000019.1"/>
</dbReference>
<evidence type="ECO:0000313" key="1">
    <source>
        <dbReference type="EMBL" id="MFC3107775.1"/>
    </source>
</evidence>
<dbReference type="EMBL" id="JBHRTP010000019">
    <property type="protein sequence ID" value="MFC3107775.1"/>
    <property type="molecule type" value="Genomic_DNA"/>
</dbReference>